<dbReference type="GO" id="GO:0008061">
    <property type="term" value="F:chitin binding"/>
    <property type="evidence" value="ECO:0007669"/>
    <property type="project" value="InterPro"/>
</dbReference>
<gene>
    <name evidence="2" type="ORF">ASIM_LOCUS20703</name>
</gene>
<dbReference type="GO" id="GO:0005576">
    <property type="term" value="C:extracellular region"/>
    <property type="evidence" value="ECO:0007669"/>
    <property type="project" value="InterPro"/>
</dbReference>
<dbReference type="OrthoDB" id="10586888at2759"/>
<proteinExistence type="predicted"/>
<sequence length="79" mass="8918">MGCSSEFAYCMNGKTEFEHCPDGLKFDPDRKQCLKTAHVKLCQGFTSVERKNSVGSGLYCKFSSYSFVFMRLLERCPAA</sequence>
<protein>
    <recommendedName>
        <fullName evidence="1">Chitin-binding type-2 domain-containing protein</fullName>
    </recommendedName>
</protein>
<dbReference type="InterPro" id="IPR036508">
    <property type="entry name" value="Chitin-bd_dom_sf"/>
</dbReference>
<dbReference type="InterPro" id="IPR002557">
    <property type="entry name" value="Chitin-bd_dom"/>
</dbReference>
<keyword evidence="3" id="KW-1185">Reference proteome</keyword>
<name>A0A3P6UIN5_ANISI</name>
<dbReference type="Gene3D" id="2.170.140.10">
    <property type="entry name" value="Chitin binding domain"/>
    <property type="match status" value="1"/>
</dbReference>
<dbReference type="Proteomes" id="UP000267096">
    <property type="component" value="Unassembled WGS sequence"/>
</dbReference>
<reference evidence="2 3" key="1">
    <citation type="submission" date="2018-11" db="EMBL/GenBank/DDBJ databases">
        <authorList>
            <consortium name="Pathogen Informatics"/>
        </authorList>
    </citation>
    <scope>NUCLEOTIDE SEQUENCE [LARGE SCALE GENOMIC DNA]</scope>
</reference>
<organism evidence="2 3">
    <name type="scientific">Anisakis simplex</name>
    <name type="common">Herring worm</name>
    <dbReference type="NCBI Taxonomy" id="6269"/>
    <lineage>
        <taxon>Eukaryota</taxon>
        <taxon>Metazoa</taxon>
        <taxon>Ecdysozoa</taxon>
        <taxon>Nematoda</taxon>
        <taxon>Chromadorea</taxon>
        <taxon>Rhabditida</taxon>
        <taxon>Spirurina</taxon>
        <taxon>Ascaridomorpha</taxon>
        <taxon>Ascaridoidea</taxon>
        <taxon>Anisakidae</taxon>
        <taxon>Anisakis</taxon>
        <taxon>Anisakis simplex complex</taxon>
    </lineage>
</organism>
<dbReference type="AlphaFoldDB" id="A0A3P6UIN5"/>
<dbReference type="Pfam" id="PF01607">
    <property type="entry name" value="CBM_14"/>
    <property type="match status" value="1"/>
</dbReference>
<feature type="domain" description="Chitin-binding type-2" evidence="1">
    <location>
        <begin position="1"/>
        <end position="44"/>
    </location>
</feature>
<evidence type="ECO:0000313" key="3">
    <source>
        <dbReference type="Proteomes" id="UP000267096"/>
    </source>
</evidence>
<accession>A0A3P6UIN5</accession>
<dbReference type="SUPFAM" id="SSF57625">
    <property type="entry name" value="Invertebrate chitin-binding proteins"/>
    <property type="match status" value="1"/>
</dbReference>
<dbReference type="EMBL" id="UYRR01040394">
    <property type="protein sequence ID" value="VDK78998.1"/>
    <property type="molecule type" value="Genomic_DNA"/>
</dbReference>
<evidence type="ECO:0000259" key="1">
    <source>
        <dbReference type="PROSITE" id="PS50940"/>
    </source>
</evidence>
<evidence type="ECO:0000313" key="2">
    <source>
        <dbReference type="EMBL" id="VDK78998.1"/>
    </source>
</evidence>
<dbReference type="PROSITE" id="PS50940">
    <property type="entry name" value="CHIT_BIND_II"/>
    <property type="match status" value="1"/>
</dbReference>